<dbReference type="AlphaFoldDB" id="A0A8U7MPB1"/>
<accession>A0A8U7MPB1</accession>
<sequence length="130" mass="13472">MALLPCQRLLPGFCKTACGGGVGWVWAVRGVLPILAQRDAAWDMWGRAGLVGLETSTVALPAGRWLPVCPCTRSSLPAAAGLANIIALGALPVSFSFPYNRCKAASLPVLCCPPGVTIPVLLCPAQSSRS</sequence>
<evidence type="ECO:0000313" key="1">
    <source>
        <dbReference type="Ensembl" id="ENSCMUP00000030876.1"/>
    </source>
</evidence>
<reference evidence="1" key="2">
    <citation type="submission" date="2025-08" db="UniProtKB">
        <authorList>
            <consortium name="Ensembl"/>
        </authorList>
    </citation>
    <scope>IDENTIFICATION</scope>
</reference>
<name>A0A8U7MPB1_CORMO</name>
<reference evidence="1" key="3">
    <citation type="submission" date="2025-09" db="UniProtKB">
        <authorList>
            <consortium name="Ensembl"/>
        </authorList>
    </citation>
    <scope>IDENTIFICATION</scope>
</reference>
<organism evidence="1 2">
    <name type="scientific">Corvus moneduloides</name>
    <name type="common">New Caledonian crow</name>
    <dbReference type="NCBI Taxonomy" id="1196302"/>
    <lineage>
        <taxon>Eukaryota</taxon>
        <taxon>Metazoa</taxon>
        <taxon>Chordata</taxon>
        <taxon>Craniata</taxon>
        <taxon>Vertebrata</taxon>
        <taxon>Euteleostomi</taxon>
        <taxon>Archelosauria</taxon>
        <taxon>Archosauria</taxon>
        <taxon>Dinosauria</taxon>
        <taxon>Saurischia</taxon>
        <taxon>Theropoda</taxon>
        <taxon>Coelurosauria</taxon>
        <taxon>Aves</taxon>
        <taxon>Neognathae</taxon>
        <taxon>Neoaves</taxon>
        <taxon>Telluraves</taxon>
        <taxon>Australaves</taxon>
        <taxon>Passeriformes</taxon>
        <taxon>Corvoidea</taxon>
        <taxon>Corvidae</taxon>
        <taxon>Corvus</taxon>
    </lineage>
</organism>
<evidence type="ECO:0000313" key="2">
    <source>
        <dbReference type="Proteomes" id="UP000694553"/>
    </source>
</evidence>
<dbReference type="Proteomes" id="UP000694553">
    <property type="component" value="Unassembled WGS sequence"/>
</dbReference>
<protein>
    <submittedName>
        <fullName evidence="1">Uncharacterized protein</fullName>
    </submittedName>
</protein>
<proteinExistence type="predicted"/>
<keyword evidence="2" id="KW-1185">Reference proteome</keyword>
<reference evidence="2" key="1">
    <citation type="submission" date="2019-10" db="EMBL/GenBank/DDBJ databases">
        <title>Corvus moneduloides (New Caledonian crow) genome, bCorMon1, primary haplotype.</title>
        <authorList>
            <person name="Rutz C."/>
            <person name="Fungtammasan C."/>
            <person name="Mountcastle J."/>
            <person name="Formenti G."/>
            <person name="Chow W."/>
            <person name="Howe K."/>
            <person name="Steele M.P."/>
            <person name="Fernandes J."/>
            <person name="Gilbert M.T.P."/>
            <person name="Fedrigo O."/>
            <person name="Jarvis E.D."/>
            <person name="Gemmell N."/>
        </authorList>
    </citation>
    <scope>NUCLEOTIDE SEQUENCE [LARGE SCALE GENOMIC DNA]</scope>
</reference>
<dbReference type="Ensembl" id="ENSCMUT00000036485.1">
    <property type="protein sequence ID" value="ENSCMUP00000030876.1"/>
    <property type="gene ID" value="ENSCMUG00000018296.1"/>
</dbReference>